<dbReference type="Pfam" id="PF03781">
    <property type="entry name" value="FGE-sulfatase"/>
    <property type="match status" value="1"/>
</dbReference>
<dbReference type="STRING" id="2070753.A0A3A2Z3Q9"/>
<organism evidence="2 3">
    <name type="scientific">Aspergillus sclerotialis</name>
    <dbReference type="NCBI Taxonomy" id="2070753"/>
    <lineage>
        <taxon>Eukaryota</taxon>
        <taxon>Fungi</taxon>
        <taxon>Dikarya</taxon>
        <taxon>Ascomycota</taxon>
        <taxon>Pezizomycotina</taxon>
        <taxon>Eurotiomycetes</taxon>
        <taxon>Eurotiomycetidae</taxon>
        <taxon>Eurotiales</taxon>
        <taxon>Aspergillaceae</taxon>
        <taxon>Aspergillus</taxon>
        <taxon>Aspergillus subgen. Polypaecilum</taxon>
    </lineage>
</organism>
<dbReference type="Proteomes" id="UP000266188">
    <property type="component" value="Unassembled WGS sequence"/>
</dbReference>
<dbReference type="InterPro" id="IPR005532">
    <property type="entry name" value="SUMF_dom"/>
</dbReference>
<sequence>SFGWDNEIPARTTTVHAFEAQARPITNGEFAKYLEANRIGETPDSWIPTRSDEDYPISNGVDGSDSYAAKDLVSKFAVRAVFGPVPLKFAQDWPLMASYDELNGYAQW</sequence>
<evidence type="ECO:0000259" key="1">
    <source>
        <dbReference type="Pfam" id="PF03781"/>
    </source>
</evidence>
<name>A0A3A2Z3Q9_9EURO</name>
<dbReference type="PANTHER" id="PTHR43397">
    <property type="entry name" value="ERGOTHIONEINE BIOSYNTHESIS PROTEIN 1"/>
    <property type="match status" value="1"/>
</dbReference>
<dbReference type="InterPro" id="IPR042095">
    <property type="entry name" value="SUMF_sf"/>
</dbReference>
<keyword evidence="3" id="KW-1185">Reference proteome</keyword>
<protein>
    <submittedName>
        <fullName evidence="2">DUF323 domain-containing protein</fullName>
    </submittedName>
</protein>
<comment type="caution">
    <text evidence="2">The sequence shown here is derived from an EMBL/GenBank/DDBJ whole genome shotgun (WGS) entry which is preliminary data.</text>
</comment>
<dbReference type="OrthoDB" id="659at2759"/>
<evidence type="ECO:0000313" key="2">
    <source>
        <dbReference type="EMBL" id="RJE16833.1"/>
    </source>
</evidence>
<dbReference type="InterPro" id="IPR051128">
    <property type="entry name" value="EgtD_Methyltrsf_superfamily"/>
</dbReference>
<proteinExistence type="predicted"/>
<feature type="non-terminal residue" evidence="2">
    <location>
        <position position="1"/>
    </location>
</feature>
<feature type="domain" description="Sulfatase-modifying factor enzyme-like" evidence="1">
    <location>
        <begin position="3"/>
        <end position="108"/>
    </location>
</feature>
<accession>A0A3A2Z3Q9</accession>
<dbReference type="EMBL" id="MVGC01002470">
    <property type="protein sequence ID" value="RJE16833.1"/>
    <property type="molecule type" value="Genomic_DNA"/>
</dbReference>
<dbReference type="InterPro" id="IPR016187">
    <property type="entry name" value="CTDL_fold"/>
</dbReference>
<gene>
    <name evidence="2" type="ORF">PHISCL_10830</name>
</gene>
<dbReference type="PANTHER" id="PTHR43397:SF1">
    <property type="entry name" value="ERGOTHIONEINE BIOSYNTHESIS PROTEIN 1"/>
    <property type="match status" value="1"/>
</dbReference>
<dbReference type="SUPFAM" id="SSF56436">
    <property type="entry name" value="C-type lectin-like"/>
    <property type="match status" value="1"/>
</dbReference>
<dbReference type="Gene3D" id="3.90.1580.10">
    <property type="entry name" value="paralog of FGE (formylglycine-generating enzyme)"/>
    <property type="match status" value="1"/>
</dbReference>
<reference evidence="3" key="1">
    <citation type="submission" date="2017-02" db="EMBL/GenBank/DDBJ databases">
        <authorList>
            <person name="Tafer H."/>
            <person name="Lopandic K."/>
        </authorList>
    </citation>
    <scope>NUCLEOTIDE SEQUENCE [LARGE SCALE GENOMIC DNA]</scope>
    <source>
        <strain evidence="3">CBS 366.77</strain>
    </source>
</reference>
<dbReference type="AlphaFoldDB" id="A0A3A2Z3Q9"/>
<evidence type="ECO:0000313" key="3">
    <source>
        <dbReference type="Proteomes" id="UP000266188"/>
    </source>
</evidence>
<feature type="non-terminal residue" evidence="2">
    <location>
        <position position="108"/>
    </location>
</feature>